<proteinExistence type="predicted"/>
<dbReference type="EMBL" id="RBIM01000007">
    <property type="protein sequence ID" value="RKQ95255.1"/>
    <property type="molecule type" value="Genomic_DNA"/>
</dbReference>
<sequence>MRTIPTPIQAALDSGVSCLCQCWIVTRTDGARFGFTDHDRDLVFAGVTCRAGTGFGSGDMASATGLAPDQAGVVGALDDAVLREADLEAGLWSGARVEVWRVDWSADPPLGVKTGQGELGEIRAVDGRFEAELLGLSHRLSRLTGRVFARRCDAELGDARCGVDPGHPGFAGGCDKAFATCRDRFANTLNFRGFPWMVGNDVLQASPAGDAVRDGASRGLGG</sequence>
<gene>
    <name evidence="2" type="ORF">C7435_2944</name>
</gene>
<dbReference type="OrthoDB" id="1633386at2"/>
<dbReference type="Proteomes" id="UP000273675">
    <property type="component" value="Unassembled WGS sequence"/>
</dbReference>
<evidence type="ECO:0000313" key="2">
    <source>
        <dbReference type="EMBL" id="RKQ95255.1"/>
    </source>
</evidence>
<dbReference type="Pfam" id="PF09356">
    <property type="entry name" value="Phage_BR0599"/>
    <property type="match status" value="1"/>
</dbReference>
<dbReference type="RefSeq" id="WP_121212254.1">
    <property type="nucleotide sequence ID" value="NZ_RBIM01000007.1"/>
</dbReference>
<feature type="domain" description="Bacteriophage phiJL001 Gp84 C-terminal" evidence="1">
    <location>
        <begin position="173"/>
        <end position="201"/>
    </location>
</feature>
<evidence type="ECO:0000313" key="3">
    <source>
        <dbReference type="Proteomes" id="UP000273675"/>
    </source>
</evidence>
<protein>
    <submittedName>
        <fullName evidence="2">Putative phage protein (TIGR02218 family)</fullName>
    </submittedName>
</protein>
<reference evidence="2 3" key="1">
    <citation type="submission" date="2018-10" db="EMBL/GenBank/DDBJ databases">
        <title>Genomic Encyclopedia of Type Strains, Phase IV (KMG-IV): sequencing the most valuable type-strain genomes for metagenomic binning, comparative biology and taxonomic classification.</title>
        <authorList>
            <person name="Goeker M."/>
        </authorList>
    </citation>
    <scope>NUCLEOTIDE SEQUENCE [LARGE SCALE GENOMIC DNA]</scope>
    <source>
        <strain evidence="2 3">DSM 4734</strain>
    </source>
</reference>
<accession>A0A495D110</accession>
<comment type="caution">
    <text evidence="2">The sequence shown here is derived from an EMBL/GenBank/DDBJ whole genome shotgun (WGS) entry which is preliminary data.</text>
</comment>
<dbReference type="NCBIfam" id="TIGR02218">
    <property type="entry name" value="phg_TIGR02218"/>
    <property type="match status" value="1"/>
</dbReference>
<dbReference type="AlphaFoldDB" id="A0A495D110"/>
<evidence type="ECO:0000259" key="1">
    <source>
        <dbReference type="Pfam" id="PF09356"/>
    </source>
</evidence>
<dbReference type="Pfam" id="PF09931">
    <property type="entry name" value="Phage_phiJL001_Gp84_N"/>
    <property type="match status" value="1"/>
</dbReference>
<name>A0A495D110_9PROT</name>
<dbReference type="InterPro" id="IPR018964">
    <property type="entry name" value="Phage_phiJL001_Gp84_C"/>
</dbReference>
<dbReference type="InterPro" id="IPR011928">
    <property type="entry name" value="Phage_phiJL001_Gp84"/>
</dbReference>
<organism evidence="2 3">
    <name type="scientific">Maricaulis maris</name>
    <dbReference type="NCBI Taxonomy" id="74318"/>
    <lineage>
        <taxon>Bacteria</taxon>
        <taxon>Pseudomonadati</taxon>
        <taxon>Pseudomonadota</taxon>
        <taxon>Alphaproteobacteria</taxon>
        <taxon>Maricaulales</taxon>
        <taxon>Maricaulaceae</taxon>
        <taxon>Maricaulis</taxon>
    </lineage>
</organism>